<feature type="compositionally biased region" description="Low complexity" evidence="1">
    <location>
        <begin position="197"/>
        <end position="216"/>
    </location>
</feature>
<feature type="compositionally biased region" description="Basic and acidic residues" evidence="1">
    <location>
        <begin position="684"/>
        <end position="727"/>
    </location>
</feature>
<feature type="compositionally biased region" description="Low complexity" evidence="1">
    <location>
        <begin position="144"/>
        <end position="153"/>
    </location>
</feature>
<protein>
    <submittedName>
        <fullName evidence="2">Uncharacterized protein</fullName>
    </submittedName>
</protein>
<feature type="compositionally biased region" description="Pro residues" evidence="1">
    <location>
        <begin position="1071"/>
        <end position="1080"/>
    </location>
</feature>
<feature type="compositionally biased region" description="Polar residues" evidence="1">
    <location>
        <begin position="175"/>
        <end position="196"/>
    </location>
</feature>
<feature type="compositionally biased region" description="Basic and acidic residues" evidence="1">
    <location>
        <begin position="467"/>
        <end position="478"/>
    </location>
</feature>
<feature type="compositionally biased region" description="Basic and acidic residues" evidence="1">
    <location>
        <begin position="884"/>
        <end position="895"/>
    </location>
</feature>
<feature type="region of interest" description="Disordered" evidence="1">
    <location>
        <begin position="268"/>
        <end position="328"/>
    </location>
</feature>
<dbReference type="AlphaFoldDB" id="A0A9N8H4B9"/>
<organism evidence="2 3">
    <name type="scientific">Seminavis robusta</name>
    <dbReference type="NCBI Taxonomy" id="568900"/>
    <lineage>
        <taxon>Eukaryota</taxon>
        <taxon>Sar</taxon>
        <taxon>Stramenopiles</taxon>
        <taxon>Ochrophyta</taxon>
        <taxon>Bacillariophyta</taxon>
        <taxon>Bacillariophyceae</taxon>
        <taxon>Bacillariophycidae</taxon>
        <taxon>Naviculales</taxon>
        <taxon>Naviculaceae</taxon>
        <taxon>Seminavis</taxon>
    </lineage>
</organism>
<evidence type="ECO:0000313" key="2">
    <source>
        <dbReference type="EMBL" id="CAB9499332.1"/>
    </source>
</evidence>
<feature type="compositionally biased region" description="Basic and acidic residues" evidence="1">
    <location>
        <begin position="404"/>
        <end position="415"/>
    </location>
</feature>
<feature type="compositionally biased region" description="Pro residues" evidence="1">
    <location>
        <begin position="429"/>
        <end position="438"/>
    </location>
</feature>
<feature type="compositionally biased region" description="Basic and acidic residues" evidence="1">
    <location>
        <begin position="779"/>
        <end position="803"/>
    </location>
</feature>
<feature type="region of interest" description="Disordered" evidence="1">
    <location>
        <begin position="1049"/>
        <end position="1080"/>
    </location>
</feature>
<evidence type="ECO:0000256" key="1">
    <source>
        <dbReference type="SAM" id="MobiDB-lite"/>
    </source>
</evidence>
<feature type="compositionally biased region" description="Low complexity" evidence="1">
    <location>
        <begin position="28"/>
        <end position="38"/>
    </location>
</feature>
<feature type="compositionally biased region" description="Low complexity" evidence="1">
    <location>
        <begin position="277"/>
        <end position="302"/>
    </location>
</feature>
<feature type="compositionally biased region" description="Polar residues" evidence="1">
    <location>
        <begin position="446"/>
        <end position="466"/>
    </location>
</feature>
<name>A0A9N8H4B9_9STRA</name>
<feature type="compositionally biased region" description="Pro residues" evidence="1">
    <location>
        <begin position="900"/>
        <end position="910"/>
    </location>
</feature>
<dbReference type="EMBL" id="CAICTM010000057">
    <property type="protein sequence ID" value="CAB9499332.1"/>
    <property type="molecule type" value="Genomic_DNA"/>
</dbReference>
<proteinExistence type="predicted"/>
<comment type="caution">
    <text evidence="2">The sequence shown here is derived from an EMBL/GenBank/DDBJ whole genome shotgun (WGS) entry which is preliminary data.</text>
</comment>
<gene>
    <name evidence="2" type="ORF">SEMRO_58_G033850.1</name>
</gene>
<reference evidence="2" key="1">
    <citation type="submission" date="2020-06" db="EMBL/GenBank/DDBJ databases">
        <authorList>
            <consortium name="Plant Systems Biology data submission"/>
        </authorList>
    </citation>
    <scope>NUCLEOTIDE SEQUENCE</scope>
    <source>
        <strain evidence="2">D6</strain>
    </source>
</reference>
<accession>A0A9N8H4B9</accession>
<feature type="region of interest" description="Disordered" evidence="1">
    <location>
        <begin position="15"/>
        <end position="244"/>
    </location>
</feature>
<keyword evidence="3" id="KW-1185">Reference proteome</keyword>
<feature type="compositionally biased region" description="Basic and acidic residues" evidence="1">
    <location>
        <begin position="383"/>
        <end position="392"/>
    </location>
</feature>
<evidence type="ECO:0000313" key="3">
    <source>
        <dbReference type="Proteomes" id="UP001153069"/>
    </source>
</evidence>
<feature type="compositionally biased region" description="Basic and acidic residues" evidence="1">
    <location>
        <begin position="748"/>
        <end position="770"/>
    </location>
</feature>
<feature type="region of interest" description="Disordered" evidence="1">
    <location>
        <begin position="340"/>
        <end position="925"/>
    </location>
</feature>
<sequence length="1080" mass="120307">MAGLEESVSILIHSKKHHDNTALLVETSESGSSSSSGGRMMAGKNGSSAPEVQDATTTTTSNRNPPGEQPPMTGSWNSRGSVEKGKREEEKETLQANDGNNSGSVAVPGRATGSRNRSSRGVDLPKDPLLGDPLKYRLHRSKTDTSISITTTSMEDDVEEEQDNGERDSSKRAILNTSSSTARRAFSLASTTSTVEGSIRSIRSRSSLSKGSLRSIQGNSFRKKIIVGSLPRHSRRNKKQKKPLEMTWLRDTLSLNSSTHSDYMIKMESDDEGAGSGSEAEFGGPNSGLGSALDLGASAGSSDTKDRTTTRTIGRRGSSGSCGSHIRTRSSPACLACLQEDELEPDMPPPRLPLPTIAPSIGGSDSDVSSVGDDEVVVPPEETLIKDTSHDDEAQETAAHHANKTTEEEHDEHHQAPIKLITVTIPVTDLPPPPPRDSPSPKGSPQLSPRSIAGRSTKTASVASRSKASDRWGKDDKSSCQQHKRNAPPAREKSDAPFARSMTSPVQKAAADSPVAPFRRTSTTTVDVPESARRRASTSGPPVRDQRGKGREDHVAPRRENLPERTPDRRRRKDESPLYPRLDGARRQSSPAHLDVLRAAELPPVSPPENIHIPLTGPDSSPPPPTERGRSPPSPPRERVIPIVGPAVDNGERPPVHDRHQPRRLDRSPPRRISSGGWAPGWDTGRRRDQSPPRWEPPRDRSPPRWDRRDRSPPRWDPRDRSPPRRDHPYHHRRYSSEPYDRSVYNRNDYDDRMRYERELPVRHPEHSDDYYYDPPPRGLRDSGRIPPMVRRDGDYYRDEPEPYRFTPPGHSEVYVRSRDDGRSPMEYDRSPPAYPDEEPSYSDRRGPRHSPSGYNRHDRPSDDPAYDAYPGSPPFQGRVRNPPRRDDSLREDHRRRSLNPPPPPPPPPRESPRGLVPSSSTLKYRDHEMLDEKLKLNGGSLSGRSSVGVRDEPISVEIAPGVRVPLRRTHETMRAIAKDYYQEASCFGCSIDIFCIADVSYVICPKCKIISPVSGEYFEGRKLKRYGLGLGFTCESLFKMQNEILQDRTKYDEDKQPKQQDAPKFTYQRRPPPPRLSQY</sequence>
<feature type="compositionally biased region" description="Acidic residues" evidence="1">
    <location>
        <begin position="154"/>
        <end position="163"/>
    </location>
</feature>
<dbReference type="Proteomes" id="UP001153069">
    <property type="component" value="Unassembled WGS sequence"/>
</dbReference>
<feature type="compositionally biased region" description="Polar residues" evidence="1">
    <location>
        <begin position="94"/>
        <end position="104"/>
    </location>
</feature>
<feature type="compositionally biased region" description="Basic and acidic residues" evidence="1">
    <location>
        <begin position="544"/>
        <end position="567"/>
    </location>
</feature>
<feature type="compositionally biased region" description="Basic and acidic residues" evidence="1">
    <location>
        <begin position="81"/>
        <end position="93"/>
    </location>
</feature>
<feature type="compositionally biased region" description="Basic residues" evidence="1">
    <location>
        <begin position="232"/>
        <end position="241"/>
    </location>
</feature>
<feature type="compositionally biased region" description="Low complexity" evidence="1">
    <location>
        <begin position="359"/>
        <end position="382"/>
    </location>
</feature>
<feature type="compositionally biased region" description="Polar residues" evidence="1">
    <location>
        <begin position="45"/>
        <end position="64"/>
    </location>
</feature>
<feature type="compositionally biased region" description="Basic and acidic residues" evidence="1">
    <location>
        <begin position="650"/>
        <end position="669"/>
    </location>
</feature>
<feature type="compositionally biased region" description="Basic and acidic residues" evidence="1">
    <location>
        <begin position="1049"/>
        <end position="1059"/>
    </location>
</feature>
<feature type="compositionally biased region" description="Low complexity" evidence="1">
    <location>
        <begin position="310"/>
        <end position="325"/>
    </location>
</feature>
<feature type="compositionally biased region" description="Basic and acidic residues" evidence="1">
    <location>
        <begin position="814"/>
        <end position="830"/>
    </location>
</feature>